<dbReference type="GO" id="GO:0016020">
    <property type="term" value="C:membrane"/>
    <property type="evidence" value="ECO:0007669"/>
    <property type="project" value="UniProtKB-SubCell"/>
</dbReference>
<dbReference type="Proteomes" id="UP001281614">
    <property type="component" value="Unassembled WGS sequence"/>
</dbReference>
<dbReference type="PANTHER" id="PTHR15549">
    <property type="entry name" value="PAIRED IMMUNOGLOBULIN-LIKE TYPE 2 RECEPTOR"/>
    <property type="match status" value="1"/>
</dbReference>
<evidence type="ECO:0000256" key="3">
    <source>
        <dbReference type="ARBA" id="ARBA00022989"/>
    </source>
</evidence>
<proteinExistence type="predicted"/>
<feature type="region of interest" description="Disordered" evidence="5">
    <location>
        <begin position="136"/>
        <end position="166"/>
    </location>
</feature>
<keyword evidence="7" id="KW-0732">Signal</keyword>
<evidence type="ECO:0000256" key="1">
    <source>
        <dbReference type="ARBA" id="ARBA00004167"/>
    </source>
</evidence>
<keyword evidence="4 6" id="KW-0472">Membrane</keyword>
<evidence type="ECO:0000313" key="9">
    <source>
        <dbReference type="Proteomes" id="UP001281614"/>
    </source>
</evidence>
<feature type="chain" id="PRO_5042077639" description="Mid2 domain-containing protein" evidence="7">
    <location>
        <begin position="20"/>
        <end position="265"/>
    </location>
</feature>
<keyword evidence="2 6" id="KW-0812">Transmembrane</keyword>
<reference evidence="8" key="1">
    <citation type="submission" date="2023-02" db="EMBL/GenBank/DDBJ databases">
        <title>Colletotrichum kahawae CIFC_Que2 genome sequencing and assembly.</title>
        <authorList>
            <person name="Baroncelli R."/>
        </authorList>
    </citation>
    <scope>NUCLEOTIDE SEQUENCE</scope>
    <source>
        <strain evidence="8">CIFC_Que2</strain>
    </source>
</reference>
<evidence type="ECO:0000256" key="4">
    <source>
        <dbReference type="ARBA" id="ARBA00023136"/>
    </source>
</evidence>
<dbReference type="AlphaFoldDB" id="A0AAD9XUS0"/>
<evidence type="ECO:0000256" key="6">
    <source>
        <dbReference type="SAM" id="Phobius"/>
    </source>
</evidence>
<evidence type="ECO:0000256" key="2">
    <source>
        <dbReference type="ARBA" id="ARBA00022692"/>
    </source>
</evidence>
<feature type="transmembrane region" description="Helical" evidence="6">
    <location>
        <begin position="174"/>
        <end position="198"/>
    </location>
</feature>
<evidence type="ECO:0008006" key="10">
    <source>
        <dbReference type="Google" id="ProtNLM"/>
    </source>
</evidence>
<feature type="signal peptide" evidence="7">
    <location>
        <begin position="1"/>
        <end position="19"/>
    </location>
</feature>
<protein>
    <recommendedName>
        <fullName evidence="10">Mid2 domain-containing protein</fullName>
    </recommendedName>
</protein>
<dbReference type="EMBL" id="VYYT01000884">
    <property type="protein sequence ID" value="KAK2728239.1"/>
    <property type="molecule type" value="Genomic_DNA"/>
</dbReference>
<organism evidence="8 9">
    <name type="scientific">Colletotrichum kahawae</name>
    <name type="common">Coffee berry disease fungus</name>
    <dbReference type="NCBI Taxonomy" id="34407"/>
    <lineage>
        <taxon>Eukaryota</taxon>
        <taxon>Fungi</taxon>
        <taxon>Dikarya</taxon>
        <taxon>Ascomycota</taxon>
        <taxon>Pezizomycotina</taxon>
        <taxon>Sordariomycetes</taxon>
        <taxon>Hypocreomycetidae</taxon>
        <taxon>Glomerellales</taxon>
        <taxon>Glomerellaceae</taxon>
        <taxon>Colletotrichum</taxon>
        <taxon>Colletotrichum gloeosporioides species complex</taxon>
    </lineage>
</organism>
<evidence type="ECO:0000256" key="7">
    <source>
        <dbReference type="SAM" id="SignalP"/>
    </source>
</evidence>
<evidence type="ECO:0000256" key="5">
    <source>
        <dbReference type="SAM" id="MobiDB-lite"/>
    </source>
</evidence>
<comment type="caution">
    <text evidence="8">The sequence shown here is derived from an EMBL/GenBank/DDBJ whole genome shotgun (WGS) entry which is preliminary data.</text>
</comment>
<keyword evidence="9" id="KW-1185">Reference proteome</keyword>
<gene>
    <name evidence="8" type="ORF">CKAH01_11134</name>
</gene>
<dbReference type="GO" id="GO:0071944">
    <property type="term" value="C:cell periphery"/>
    <property type="evidence" value="ECO:0007669"/>
    <property type="project" value="UniProtKB-ARBA"/>
</dbReference>
<sequence length="265" mass="28536">MSYLIGLLLTLIIAPFAIAEDVFRRPPGPGPTNDYSDNPIYTLGQNVTFVWESDDLNDIWIWNNKADSTTGDRSSLRILQNYNSLDYTWEVSYDGFPEGTDLSLPVFYLALYSSGSGAVTATSHYFNITEAATTTAATSSPTSSSQSQASPTSSSPAATETSAQQTSESLGTGAVAGIAVGASVGTILLVSVIGWFVWRALRKRKLGQREKGGEPFDSPAYPQYQYAGLKTNTVSAEPIEADNATQRPPELEGGHHVHELYAGRH</sequence>
<evidence type="ECO:0000313" key="8">
    <source>
        <dbReference type="EMBL" id="KAK2728239.1"/>
    </source>
</evidence>
<name>A0AAD9XUS0_COLKA</name>
<accession>A0AAD9XUS0</accession>
<comment type="subcellular location">
    <subcellularLocation>
        <location evidence="1">Membrane</location>
        <topology evidence="1">Single-pass membrane protein</topology>
    </subcellularLocation>
</comment>
<dbReference type="PANTHER" id="PTHR15549:SF26">
    <property type="entry name" value="AXIAL BUDDING PATTERN PROTEIN 2-RELATED"/>
    <property type="match status" value="1"/>
</dbReference>
<keyword evidence="3 6" id="KW-1133">Transmembrane helix</keyword>
<dbReference type="InterPro" id="IPR051694">
    <property type="entry name" value="Immunoregulatory_rcpt-like"/>
</dbReference>